<evidence type="ECO:0000256" key="1">
    <source>
        <dbReference type="ARBA" id="ARBA00022478"/>
    </source>
</evidence>
<dbReference type="GO" id="GO:0003677">
    <property type="term" value="F:DNA binding"/>
    <property type="evidence" value="ECO:0007669"/>
    <property type="project" value="UniProtKB-KW"/>
</dbReference>
<reference evidence="16 17" key="1">
    <citation type="submission" date="2016-10" db="EMBL/GenBank/DDBJ databases">
        <authorList>
            <person name="de Groot N.N."/>
        </authorList>
    </citation>
    <scope>NUCLEOTIDE SEQUENCE [LARGE SCALE GENOMIC DNA]</scope>
    <source>
        <strain evidence="16 17">CGMCC 1.12333</strain>
    </source>
</reference>
<keyword evidence="5 12" id="KW-0235">DNA replication</keyword>
<evidence type="ECO:0000256" key="3">
    <source>
        <dbReference type="ARBA" id="ARBA00022679"/>
    </source>
</evidence>
<dbReference type="SUPFAM" id="SSF52540">
    <property type="entry name" value="P-loop containing nucleoside triphosphate hydrolases"/>
    <property type="match status" value="1"/>
</dbReference>
<keyword evidence="8" id="KW-0862">Zinc</keyword>
<protein>
    <recommendedName>
        <fullName evidence="12">DNA primase</fullName>
        <ecNumber evidence="12">2.7.7.101</ecNumber>
    </recommendedName>
</protein>
<feature type="coiled-coil region" evidence="13">
    <location>
        <begin position="383"/>
        <end position="435"/>
    </location>
</feature>
<comment type="subunit">
    <text evidence="12">Monomer. Interacts with DnaB.</text>
</comment>
<evidence type="ECO:0000256" key="13">
    <source>
        <dbReference type="SAM" id="Coils"/>
    </source>
</evidence>
<dbReference type="PROSITE" id="PS50880">
    <property type="entry name" value="TOPRIM"/>
    <property type="match status" value="1"/>
</dbReference>
<feature type="domain" description="Toprim" evidence="15">
    <location>
        <begin position="258"/>
        <end position="339"/>
    </location>
</feature>
<dbReference type="PANTHER" id="PTHR30313">
    <property type="entry name" value="DNA PRIMASE"/>
    <property type="match status" value="1"/>
</dbReference>
<dbReference type="InterPro" id="IPR036977">
    <property type="entry name" value="DNA_primase_Znf_CHC2"/>
</dbReference>
<evidence type="ECO:0000313" key="17">
    <source>
        <dbReference type="Proteomes" id="UP000199138"/>
    </source>
</evidence>
<dbReference type="GO" id="GO:0006269">
    <property type="term" value="P:DNA replication, synthesis of primer"/>
    <property type="evidence" value="ECO:0007669"/>
    <property type="project" value="UniProtKB-UniRule"/>
</dbReference>
<comment type="similarity">
    <text evidence="12">Belongs to the DnaG primase family.</text>
</comment>
<dbReference type="InterPro" id="IPR050219">
    <property type="entry name" value="DnaG_primase"/>
</dbReference>
<dbReference type="InterPro" id="IPR002694">
    <property type="entry name" value="Znf_CHC2"/>
</dbReference>
<dbReference type="Gene3D" id="3.90.980.10">
    <property type="entry name" value="DNA primase, catalytic core, N-terminal domain"/>
    <property type="match status" value="1"/>
</dbReference>
<dbReference type="CDD" id="cd03364">
    <property type="entry name" value="TOPRIM_DnaG_primases"/>
    <property type="match status" value="1"/>
</dbReference>
<organism evidence="16 17">
    <name type="scientific">Pustulibacterium marinum</name>
    <dbReference type="NCBI Taxonomy" id="1224947"/>
    <lineage>
        <taxon>Bacteria</taxon>
        <taxon>Pseudomonadati</taxon>
        <taxon>Bacteroidota</taxon>
        <taxon>Flavobacteriia</taxon>
        <taxon>Flavobacteriales</taxon>
        <taxon>Flavobacteriaceae</taxon>
        <taxon>Pustulibacterium</taxon>
    </lineage>
</organism>
<dbReference type="GO" id="GO:0000428">
    <property type="term" value="C:DNA-directed RNA polymerase complex"/>
    <property type="evidence" value="ECO:0007669"/>
    <property type="project" value="UniProtKB-KW"/>
</dbReference>
<feature type="compositionally biased region" description="Polar residues" evidence="14">
    <location>
        <begin position="1153"/>
        <end position="1170"/>
    </location>
</feature>
<dbReference type="Pfam" id="PF08275">
    <property type="entry name" value="DNAG_N"/>
    <property type="match status" value="1"/>
</dbReference>
<dbReference type="InterPro" id="IPR027417">
    <property type="entry name" value="P-loop_NTPase"/>
</dbReference>
<dbReference type="GO" id="GO:1990077">
    <property type="term" value="C:primosome complex"/>
    <property type="evidence" value="ECO:0007669"/>
    <property type="project" value="UniProtKB-KW"/>
</dbReference>
<comment type="catalytic activity">
    <reaction evidence="12">
        <text>ssDNA + n NTP = ssDNA/pppN(pN)n-1 hybrid + (n-1) diphosphate.</text>
        <dbReference type="EC" id="2.7.7.101"/>
    </reaction>
</comment>
<evidence type="ECO:0000256" key="2">
    <source>
        <dbReference type="ARBA" id="ARBA00022515"/>
    </source>
</evidence>
<proteinExistence type="inferred from homology"/>
<keyword evidence="17" id="KW-1185">Reference proteome</keyword>
<comment type="caution">
    <text evidence="12">Lacks conserved residue(s) required for the propagation of feature annotation.</text>
</comment>
<dbReference type="SUPFAM" id="SSF57783">
    <property type="entry name" value="Zinc beta-ribbon"/>
    <property type="match status" value="1"/>
</dbReference>
<evidence type="ECO:0000313" key="16">
    <source>
        <dbReference type="EMBL" id="SFU48689.1"/>
    </source>
</evidence>
<evidence type="ECO:0000256" key="14">
    <source>
        <dbReference type="SAM" id="MobiDB-lite"/>
    </source>
</evidence>
<dbReference type="InterPro" id="IPR037068">
    <property type="entry name" value="DNA_primase_core_N_sf"/>
</dbReference>
<accession>A0A1I7GJU2</accession>
<keyword evidence="7" id="KW-0863">Zinc-finger</keyword>
<sequence>MGFIKNDFIESLLYDVRIDDIIGKFVDLKRSGANFKGLSPFSKEHTPSFMVSPVKQIWKDFSSGKGGGVVSFLMEHKSMTYPEAIEYIAREMNKTVEYEDSEFAKEAAAKAKKKDLLRPVLQKAHEEYKKAFKALPEDHPAKKEVFEKRGYTTEDILDWQIGFAPGGVLYDLFKNTANVSEAKTIGLINEKTNKDRFWDRVVYPIYEKSGMIVGFGGRDLTGKKEAPKWLNSIESELYKKDRVWYAIDKAIYAIRKSDEAYIVEGYNDVIAFHKNNVINTIAACGTSITINQIKELRKYCSKVTLAMDPDAAGRKAALRILPEFIKQNFRVSILELPADPDDYCRDYKEEIESYGGLKEMLSEPGMKTDGFKILIDEFIKSSFLDAEVQLHEAKAELRKLQSESAAYGTKLKEEKKEVDESLINAKKILKELETREGKTSEEYKDQKILIADIESQQSLKALAVKEFKKTDELVDQEFSVVRLERKYNEAFEYANISRMEGARILLDMIHDLEDKMLYSIYKGWIETEAKVDSSIVKVWIKEFDAVRAPATPEKDDEYEYILPPEVTTPVEELEPAIKRYQMFISNDRIYMQKDMTIGKIYFECVSNFMVEILQHMNDEKIPMKLVRVKNMHGEEKVFDTPSDNLNTPQKFDDLMTGHGNFRFDGNRSQLLKLRAYLMDNMGIGRKVEVLGWQPDGKFWCWNNRAVLEDGKEQDIDGNGMLVVDNVHYYIPSANSIYANNSYKFESQKRFRIISSTMQFNTLMAKALKVHRDHAISGILFAIASLFRDVCVQKLNKFPILFLYGPGGTGKDELAEIVQSFVGQPQTAINLEAGLSTGKASIRELAQFCNGISQMSEYKRGNSDIDGMLKQIWDCRGYKRGNIDSHIGVDSIPVESAVILTGNDFPEPEALIQRLIWNEMTKNVFNSEEIKNFDELKDFVGLGVSGFANELLKHRKTYEEKFEKTQRNWKGILKERFPEATVRMGFNLSILATAYDIFKDVVTFPFSQNEMLDHFAKGIDQQLRKINSSSVLVRFWECFITSMRGNPEDRLQARKIINIEGNKLFIQWTHTYAKIQRQWYALYHESAPNKAHVLEQLETSGYFVDKLSSYSFDSGRKATRSSAIVLDMSRMSEVMKEDITGSFMFQLNEDTLLNSGEDSGQGSIPFTSSPATPRENKIIEDS</sequence>
<evidence type="ECO:0000256" key="9">
    <source>
        <dbReference type="ARBA" id="ARBA00022842"/>
    </source>
</evidence>
<dbReference type="SMART" id="SM00400">
    <property type="entry name" value="ZnF_CHCC"/>
    <property type="match status" value="1"/>
</dbReference>
<keyword evidence="1 12" id="KW-0240">DNA-directed RNA polymerase</keyword>
<dbReference type="NCBIfam" id="TIGR01391">
    <property type="entry name" value="dnaG"/>
    <property type="match status" value="1"/>
</dbReference>
<dbReference type="GO" id="GO:0003899">
    <property type="term" value="F:DNA-directed RNA polymerase activity"/>
    <property type="evidence" value="ECO:0007669"/>
    <property type="project" value="UniProtKB-UniRule"/>
</dbReference>
<dbReference type="Pfam" id="PF13155">
    <property type="entry name" value="Toprim_2"/>
    <property type="match status" value="1"/>
</dbReference>
<dbReference type="SUPFAM" id="SSF56731">
    <property type="entry name" value="DNA primase core"/>
    <property type="match status" value="1"/>
</dbReference>
<gene>
    <name evidence="12" type="primary">dnaG</name>
    <name evidence="16" type="ORF">SAMN05216480_1059</name>
</gene>
<keyword evidence="9" id="KW-0460">Magnesium</keyword>
<evidence type="ECO:0000259" key="15">
    <source>
        <dbReference type="PROSITE" id="PS50880"/>
    </source>
</evidence>
<dbReference type="InterPro" id="IPR034151">
    <property type="entry name" value="TOPRIM_DnaG_bac"/>
</dbReference>
<dbReference type="InterPro" id="IPR006295">
    <property type="entry name" value="DNA_primase_DnaG"/>
</dbReference>
<dbReference type="AlphaFoldDB" id="A0A1I7GJU2"/>
<evidence type="ECO:0000256" key="12">
    <source>
        <dbReference type="HAMAP-Rule" id="MF_00974"/>
    </source>
</evidence>
<dbReference type="EMBL" id="FPBK01000005">
    <property type="protein sequence ID" value="SFU48689.1"/>
    <property type="molecule type" value="Genomic_DNA"/>
</dbReference>
<evidence type="ECO:0000256" key="6">
    <source>
        <dbReference type="ARBA" id="ARBA00022723"/>
    </source>
</evidence>
<evidence type="ECO:0000256" key="8">
    <source>
        <dbReference type="ARBA" id="ARBA00022833"/>
    </source>
</evidence>
<dbReference type="InterPro" id="IPR030846">
    <property type="entry name" value="DnaG_bac"/>
</dbReference>
<keyword evidence="3 12" id="KW-0808">Transferase</keyword>
<dbReference type="PANTHER" id="PTHR30313:SF2">
    <property type="entry name" value="DNA PRIMASE"/>
    <property type="match status" value="1"/>
</dbReference>
<evidence type="ECO:0000256" key="10">
    <source>
        <dbReference type="ARBA" id="ARBA00023125"/>
    </source>
</evidence>
<dbReference type="RefSeq" id="WP_093024685.1">
    <property type="nucleotide sequence ID" value="NZ_FPBK01000005.1"/>
</dbReference>
<dbReference type="EC" id="2.7.7.101" evidence="12"/>
<keyword evidence="11 12" id="KW-0804">Transcription</keyword>
<dbReference type="Proteomes" id="UP000199138">
    <property type="component" value="Unassembled WGS sequence"/>
</dbReference>
<dbReference type="InterPro" id="IPR013264">
    <property type="entry name" value="DNAG_N"/>
</dbReference>
<name>A0A1I7GJU2_9FLAO</name>
<keyword evidence="13" id="KW-0175">Coiled coil</keyword>
<keyword evidence="4 12" id="KW-0548">Nucleotidyltransferase</keyword>
<comment type="function">
    <text evidence="12">RNA polymerase that catalyzes the synthesis of short RNA molecules used as primers for DNA polymerase during DNA replication.</text>
</comment>
<dbReference type="InterPro" id="IPR006171">
    <property type="entry name" value="TOPRIM_dom"/>
</dbReference>
<evidence type="ECO:0000256" key="11">
    <source>
        <dbReference type="ARBA" id="ARBA00023163"/>
    </source>
</evidence>
<evidence type="ECO:0000256" key="4">
    <source>
        <dbReference type="ARBA" id="ARBA00022695"/>
    </source>
</evidence>
<dbReference type="HAMAP" id="MF_00974">
    <property type="entry name" value="DNA_primase_DnaG"/>
    <property type="match status" value="1"/>
</dbReference>
<dbReference type="SMART" id="SM00493">
    <property type="entry name" value="TOPRIM"/>
    <property type="match status" value="1"/>
</dbReference>
<dbReference type="GO" id="GO:0005737">
    <property type="term" value="C:cytoplasm"/>
    <property type="evidence" value="ECO:0007669"/>
    <property type="project" value="TreeGrafter"/>
</dbReference>
<dbReference type="STRING" id="1224947.SAMN05216480_1059"/>
<evidence type="ECO:0000256" key="5">
    <source>
        <dbReference type="ARBA" id="ARBA00022705"/>
    </source>
</evidence>
<dbReference type="Pfam" id="PF01807">
    <property type="entry name" value="Zn_ribbon_DnaG"/>
    <property type="match status" value="1"/>
</dbReference>
<dbReference type="GO" id="GO:0008270">
    <property type="term" value="F:zinc ion binding"/>
    <property type="evidence" value="ECO:0007669"/>
    <property type="project" value="UniProtKB-KW"/>
</dbReference>
<dbReference type="Gene3D" id="3.40.1360.10">
    <property type="match status" value="1"/>
</dbReference>
<dbReference type="Gene3D" id="3.90.580.10">
    <property type="entry name" value="Zinc finger, CHC2-type domain"/>
    <property type="match status" value="1"/>
</dbReference>
<keyword evidence="10 12" id="KW-0238">DNA-binding</keyword>
<dbReference type="OrthoDB" id="9803773at2"/>
<keyword evidence="2 12" id="KW-0639">Primosome</keyword>
<keyword evidence="6" id="KW-0479">Metal-binding</keyword>
<evidence type="ECO:0000256" key="7">
    <source>
        <dbReference type="ARBA" id="ARBA00022771"/>
    </source>
</evidence>
<feature type="region of interest" description="Disordered" evidence="14">
    <location>
        <begin position="1153"/>
        <end position="1181"/>
    </location>
</feature>